<reference evidence="2" key="1">
    <citation type="submission" date="2022-01" db="EMBL/GenBank/DDBJ databases">
        <authorList>
            <person name="King R."/>
        </authorList>
    </citation>
    <scope>NUCLEOTIDE SEQUENCE</scope>
</reference>
<keyword evidence="3" id="KW-1185">Reference proteome</keyword>
<evidence type="ECO:0000256" key="1">
    <source>
        <dbReference type="SAM" id="MobiDB-lite"/>
    </source>
</evidence>
<protein>
    <submittedName>
        <fullName evidence="2">Uncharacterized protein</fullName>
    </submittedName>
</protein>
<dbReference type="EMBL" id="OV725080">
    <property type="protein sequence ID" value="CAH1399177.1"/>
    <property type="molecule type" value="Genomic_DNA"/>
</dbReference>
<dbReference type="OrthoDB" id="10578416at2759"/>
<evidence type="ECO:0000313" key="2">
    <source>
        <dbReference type="EMBL" id="CAH1399177.1"/>
    </source>
</evidence>
<accession>A0A9P0MQP0</accession>
<organism evidence="2 3">
    <name type="scientific">Nezara viridula</name>
    <name type="common">Southern green stink bug</name>
    <name type="synonym">Cimex viridulus</name>
    <dbReference type="NCBI Taxonomy" id="85310"/>
    <lineage>
        <taxon>Eukaryota</taxon>
        <taxon>Metazoa</taxon>
        <taxon>Ecdysozoa</taxon>
        <taxon>Arthropoda</taxon>
        <taxon>Hexapoda</taxon>
        <taxon>Insecta</taxon>
        <taxon>Pterygota</taxon>
        <taxon>Neoptera</taxon>
        <taxon>Paraneoptera</taxon>
        <taxon>Hemiptera</taxon>
        <taxon>Heteroptera</taxon>
        <taxon>Panheteroptera</taxon>
        <taxon>Pentatomomorpha</taxon>
        <taxon>Pentatomoidea</taxon>
        <taxon>Pentatomidae</taxon>
        <taxon>Pentatominae</taxon>
        <taxon>Nezara</taxon>
    </lineage>
</organism>
<gene>
    <name evidence="2" type="ORF">NEZAVI_LOCUS8678</name>
</gene>
<name>A0A9P0MQP0_NEZVI</name>
<dbReference type="AlphaFoldDB" id="A0A9P0MQP0"/>
<feature type="region of interest" description="Disordered" evidence="1">
    <location>
        <begin position="274"/>
        <end position="295"/>
    </location>
</feature>
<proteinExistence type="predicted"/>
<sequence>MLAYLRRTSDILAVSLRDQHRPIRMALPTARSSSLPRARWCTACKPSRTWARWFGICPHICLTLLPHPVTCRTPIYVHNCVFRVSGRKRRTATLRDSCPGTARGCAASGHANDMPSPSESLYAGLQLSAYSSIASSLIRSIHLAFGIPRCLLTAFEAFVAVSRLPDGLLQATFHTHLNHLSNMKYSSGSPLDRYSTVVSPSNVDSKRASACYLLMTGENGPPAASAIQILRLNLYIVGAFATLHIQRQMSSTPISLFLHLAALSRKEQVLSVSSPAAWTSSPTTEEAGATPRLRVPTVPPAGSLESYYY</sequence>
<feature type="compositionally biased region" description="Low complexity" evidence="1">
    <location>
        <begin position="274"/>
        <end position="284"/>
    </location>
</feature>
<dbReference type="Proteomes" id="UP001152798">
    <property type="component" value="Chromosome 4"/>
</dbReference>
<evidence type="ECO:0000313" key="3">
    <source>
        <dbReference type="Proteomes" id="UP001152798"/>
    </source>
</evidence>